<reference evidence="2 3" key="1">
    <citation type="submission" date="2015-01" db="EMBL/GenBank/DDBJ databases">
        <title>The Genome Sequence of Cryptococcus gattii EJB2.</title>
        <authorList>
            <consortium name="The Broad Institute Genomics Platform"/>
            <person name="Cuomo C."/>
            <person name="Litvintseva A."/>
            <person name="Chen Y."/>
            <person name="Heitman J."/>
            <person name="Sun S."/>
            <person name="Springer D."/>
            <person name="Dromer F."/>
            <person name="Young S."/>
            <person name="Zeng Q."/>
            <person name="Gargeya S."/>
            <person name="Abouelleil A."/>
            <person name="Alvarado L."/>
            <person name="Chapman S.B."/>
            <person name="Gainer-Dewar J."/>
            <person name="Goldberg J."/>
            <person name="Griggs A."/>
            <person name="Gujja S."/>
            <person name="Hansen M."/>
            <person name="Howarth C."/>
            <person name="Imamovic A."/>
            <person name="Larimer J."/>
            <person name="Murphy C."/>
            <person name="Naylor J."/>
            <person name="Pearson M."/>
            <person name="Priest M."/>
            <person name="Roberts A."/>
            <person name="Saif S."/>
            <person name="Shea T."/>
            <person name="Sykes S."/>
            <person name="Wortman J."/>
            <person name="Nusbaum C."/>
            <person name="Birren B."/>
        </authorList>
    </citation>
    <scope>NUCLEOTIDE SEQUENCE [LARGE SCALE GENOMIC DNA]</scope>
    <source>
        <strain evidence="2 3">EJB2</strain>
    </source>
</reference>
<feature type="region of interest" description="Disordered" evidence="1">
    <location>
        <begin position="103"/>
        <end position="123"/>
    </location>
</feature>
<proteinExistence type="predicted"/>
<dbReference type="EMBL" id="KN848686">
    <property type="protein sequence ID" value="KIR79230.1"/>
    <property type="molecule type" value="Genomic_DNA"/>
</dbReference>
<evidence type="ECO:0000313" key="2">
    <source>
        <dbReference type="EMBL" id="KIR79230.1"/>
    </source>
</evidence>
<organism evidence="2 3">
    <name type="scientific">Cryptococcus gattii EJB2</name>
    <dbReference type="NCBI Taxonomy" id="1296103"/>
    <lineage>
        <taxon>Eukaryota</taxon>
        <taxon>Fungi</taxon>
        <taxon>Dikarya</taxon>
        <taxon>Basidiomycota</taxon>
        <taxon>Agaricomycotina</taxon>
        <taxon>Tremellomycetes</taxon>
        <taxon>Tremellales</taxon>
        <taxon>Cryptococcaceae</taxon>
        <taxon>Cryptococcus</taxon>
        <taxon>Cryptococcus gattii species complex</taxon>
    </lineage>
</organism>
<protein>
    <submittedName>
        <fullName evidence="2">Uncharacterized protein</fullName>
    </submittedName>
</protein>
<keyword evidence="3" id="KW-1185">Reference proteome</keyword>
<gene>
    <name evidence="2" type="ORF">I306_03649</name>
</gene>
<accession>A0ABR5BUA8</accession>
<evidence type="ECO:0000313" key="3">
    <source>
        <dbReference type="Proteomes" id="UP000054272"/>
    </source>
</evidence>
<sequence>MWALILHPSNHHSIIIEALPPSYSQASGLSTICVDIKGDVAKIPLPTSPQDESRTPGPSSYHHNETKGRYDEDNVLYAECRTTNSRCQSVAIFAQIYRKQSEMNTRRITRDDRRLSRFKSEGG</sequence>
<evidence type="ECO:0000256" key="1">
    <source>
        <dbReference type="SAM" id="MobiDB-lite"/>
    </source>
</evidence>
<feature type="region of interest" description="Disordered" evidence="1">
    <location>
        <begin position="43"/>
        <end position="68"/>
    </location>
</feature>
<name>A0ABR5BUA8_9TREE</name>
<dbReference type="Proteomes" id="UP000054272">
    <property type="component" value="Unassembled WGS sequence"/>
</dbReference>